<comment type="caution">
    <text evidence="1">The sequence shown here is derived from an EMBL/GenBank/DDBJ whole genome shotgun (WGS) entry which is preliminary data.</text>
</comment>
<sequence length="286" mass="31513">MIAFWARVDAPASKTMRPADRVLMARSSTEGGVAAQYPGVWLCGYGLADRTRARVETPRGVSVLAAAGEPEPNPWELLKSFGEGLFPGDFQLRQEEAARLLSSAALKQLGRWFQPAGERLSSETSDNVDEALDALLDEAKEHIVDFLSDRASPGPVSRVFWQAELYLRNFQQVAGEAPVEEFQQRAKVVEEEVAPEGSQMEAALGVVLARQQFVAASRFGYFLRRCQQRLRLERIMCFGCPVGTLGMQSGSKHAKCSKVKSNHAQSSMASKVPCFISHQHLEVPNC</sequence>
<accession>A0ABP0M8V6</accession>
<organism evidence="1 2">
    <name type="scientific">Durusdinium trenchii</name>
    <dbReference type="NCBI Taxonomy" id="1381693"/>
    <lineage>
        <taxon>Eukaryota</taxon>
        <taxon>Sar</taxon>
        <taxon>Alveolata</taxon>
        <taxon>Dinophyceae</taxon>
        <taxon>Suessiales</taxon>
        <taxon>Symbiodiniaceae</taxon>
        <taxon>Durusdinium</taxon>
    </lineage>
</organism>
<evidence type="ECO:0000313" key="1">
    <source>
        <dbReference type="EMBL" id="CAK9047935.1"/>
    </source>
</evidence>
<dbReference type="Proteomes" id="UP001642484">
    <property type="component" value="Unassembled WGS sequence"/>
</dbReference>
<name>A0ABP0M8V6_9DINO</name>
<evidence type="ECO:0000313" key="2">
    <source>
        <dbReference type="Proteomes" id="UP001642484"/>
    </source>
</evidence>
<proteinExistence type="predicted"/>
<gene>
    <name evidence="1" type="ORF">CCMP2556_LOCUS24738</name>
</gene>
<protein>
    <submittedName>
        <fullName evidence="1">Uncharacterized protein</fullName>
    </submittedName>
</protein>
<keyword evidence="2" id="KW-1185">Reference proteome</keyword>
<reference evidence="1 2" key="1">
    <citation type="submission" date="2024-02" db="EMBL/GenBank/DDBJ databases">
        <authorList>
            <person name="Chen Y."/>
            <person name="Shah S."/>
            <person name="Dougan E. K."/>
            <person name="Thang M."/>
            <person name="Chan C."/>
        </authorList>
    </citation>
    <scope>NUCLEOTIDE SEQUENCE [LARGE SCALE GENOMIC DNA]</scope>
</reference>
<dbReference type="EMBL" id="CAXAMN010016335">
    <property type="protein sequence ID" value="CAK9047935.1"/>
    <property type="molecule type" value="Genomic_DNA"/>
</dbReference>